<accession>A0A3S1JDL3</accession>
<reference evidence="2" key="1">
    <citation type="submission" date="2020-05" db="EMBL/GenBank/DDBJ databases">
        <title>Chitinophaga laudate sp. nov., isolated from a tropical peat swamp.</title>
        <authorList>
            <person name="Goh C.B.S."/>
            <person name="Lee M.S."/>
            <person name="Parimannan S."/>
            <person name="Pasbakhsh P."/>
            <person name="Yule C.M."/>
            <person name="Rajandas H."/>
            <person name="Loke S."/>
            <person name="Croft L."/>
            <person name="Tan J.B.L."/>
        </authorList>
    </citation>
    <scope>NUCLEOTIDE SEQUENCE</scope>
    <source>
        <strain evidence="2">Mgbs1</strain>
    </source>
</reference>
<sequence length="305" mass="34149">MNTSRRNFLKQGVLAAAGATLVPGVLTAAWKGPQVLGIQLYSIRDDMKKNPSGTLQQLAAMGYKNVEHANYVKRKFYGYSAAEFKKLLKDLGLQMPSGHTVLRREHWDTAAKDFTDEWKYTVEDAATAGQRFVVSPWLDESLRKTYDDFKAYMDVFNKCGELCKKSGMKFGYHNHDFEFSTTLNGEKLFDLILQHTDTSLVAQQLDIGNMYHAGGIAVDILKKYPGRFELMHVKDEIKSAKGEMGGSYESTILGKGIIPVKEVIDLGIKSGGTQYFIIEQESYQGIAPIACVKEDLKAMKAWGFK</sequence>
<dbReference type="EMBL" id="RIAR02000001">
    <property type="protein sequence ID" value="NSL86849.1"/>
    <property type="molecule type" value="Genomic_DNA"/>
</dbReference>
<dbReference type="InterPro" id="IPR013022">
    <property type="entry name" value="Xyl_isomerase-like_TIM-brl"/>
</dbReference>
<dbReference type="AlphaFoldDB" id="A0A3S1JDL3"/>
<dbReference type="Gene3D" id="3.20.20.150">
    <property type="entry name" value="Divalent-metal-dependent TIM barrel enzymes"/>
    <property type="match status" value="1"/>
</dbReference>
<dbReference type="Proteomes" id="UP000281028">
    <property type="component" value="Unassembled WGS sequence"/>
</dbReference>
<dbReference type="OrthoDB" id="9798407at2"/>
<dbReference type="Pfam" id="PF01261">
    <property type="entry name" value="AP_endonuc_2"/>
    <property type="match status" value="1"/>
</dbReference>
<evidence type="ECO:0000313" key="2">
    <source>
        <dbReference type="EMBL" id="NSL86849.1"/>
    </source>
</evidence>
<dbReference type="NCBIfam" id="TIGR01409">
    <property type="entry name" value="TAT_signal_seq"/>
    <property type="match status" value="1"/>
</dbReference>
<keyword evidence="3" id="KW-1185">Reference proteome</keyword>
<protein>
    <submittedName>
        <fullName evidence="2">TIM barrel protein</fullName>
    </submittedName>
</protein>
<gene>
    <name evidence="2" type="ORF">ECE50_008410</name>
</gene>
<dbReference type="SUPFAM" id="SSF51658">
    <property type="entry name" value="Xylose isomerase-like"/>
    <property type="match status" value="1"/>
</dbReference>
<dbReference type="InterPro" id="IPR036237">
    <property type="entry name" value="Xyl_isomerase-like_sf"/>
</dbReference>
<comment type="caution">
    <text evidence="2">The sequence shown here is derived from an EMBL/GenBank/DDBJ whole genome shotgun (WGS) entry which is preliminary data.</text>
</comment>
<dbReference type="InterPro" id="IPR050312">
    <property type="entry name" value="IolE/XylAMocC-like"/>
</dbReference>
<dbReference type="InterPro" id="IPR006311">
    <property type="entry name" value="TAT_signal"/>
</dbReference>
<name>A0A3S1JDL3_9BACT</name>
<dbReference type="PANTHER" id="PTHR12110">
    <property type="entry name" value="HYDROXYPYRUVATE ISOMERASE"/>
    <property type="match status" value="1"/>
</dbReference>
<feature type="domain" description="Xylose isomerase-like TIM barrel" evidence="1">
    <location>
        <begin position="56"/>
        <end position="301"/>
    </location>
</feature>
<dbReference type="PANTHER" id="PTHR12110:SF41">
    <property type="entry name" value="INOSOSE DEHYDRATASE"/>
    <property type="match status" value="1"/>
</dbReference>
<evidence type="ECO:0000313" key="3">
    <source>
        <dbReference type="Proteomes" id="UP000281028"/>
    </source>
</evidence>
<dbReference type="PROSITE" id="PS51318">
    <property type="entry name" value="TAT"/>
    <property type="match status" value="1"/>
</dbReference>
<evidence type="ECO:0000259" key="1">
    <source>
        <dbReference type="Pfam" id="PF01261"/>
    </source>
</evidence>
<organism evidence="2 3">
    <name type="scientific">Chitinophaga solisilvae</name>
    <dbReference type="NCBI Taxonomy" id="1233460"/>
    <lineage>
        <taxon>Bacteria</taxon>
        <taxon>Pseudomonadati</taxon>
        <taxon>Bacteroidota</taxon>
        <taxon>Chitinophagia</taxon>
        <taxon>Chitinophagales</taxon>
        <taxon>Chitinophagaceae</taxon>
        <taxon>Chitinophaga</taxon>
    </lineage>
</organism>
<dbReference type="InterPro" id="IPR019546">
    <property type="entry name" value="TAT_signal_bac_arc"/>
</dbReference>
<proteinExistence type="predicted"/>